<keyword evidence="4 8" id="KW-1133">Transmembrane helix</keyword>
<dbReference type="PROSITE" id="PS50088">
    <property type="entry name" value="ANK_REPEAT"/>
    <property type="match status" value="3"/>
</dbReference>
<evidence type="ECO:0000256" key="5">
    <source>
        <dbReference type="ARBA" id="ARBA00023043"/>
    </source>
</evidence>
<comment type="catalytic activity">
    <reaction evidence="8">
        <text>L-cysteinyl-[protein] + hexadecanoyl-CoA = S-hexadecanoyl-L-cysteinyl-[protein] + CoA</text>
        <dbReference type="Rhea" id="RHEA:36683"/>
        <dbReference type="Rhea" id="RHEA-COMP:10131"/>
        <dbReference type="Rhea" id="RHEA-COMP:11032"/>
        <dbReference type="ChEBI" id="CHEBI:29950"/>
        <dbReference type="ChEBI" id="CHEBI:57287"/>
        <dbReference type="ChEBI" id="CHEBI:57379"/>
        <dbReference type="ChEBI" id="CHEBI:74151"/>
        <dbReference type="EC" id="2.3.1.225"/>
    </reaction>
</comment>
<evidence type="ECO:0000313" key="11">
    <source>
        <dbReference type="Proteomes" id="UP000187209"/>
    </source>
</evidence>
<sequence length="539" mass="61840">MIESGSSIKASLIIALEIQDKVEFTNILKKTSLDLNKFVDPGGSNIFHDLTRTILKEYKIMPYFNILLDEFKIRHPPHILTEMLNSPTIKEKQTPLHLATIKNKVVIPIQKLATEYLRLGADSTLKDINEQTILHLAASNDCVSLLAYYNFTLPLDPYARDINNYTPLHLSALKGHENSSLYLISISKNLEITDNKGYTPLHLTTFSSSYKIAKNLVMRGAKRNAKCKYGQTPLQLAISSGKVDMIKVLKTPLIIGNPCKSQMKIMGKKRYTMFIIGMIIKAVMVFEFLLADFDWWIGAGVLAVNLLSFVMLFVVSFKDPGYVKEKMQIPELYSKIKPDFICPYCSSKKLYNTIHCHHCQRCVNKFDHHCPWINNCVGAGNQKIFIFFIFVLIIDLSISMALGLMLYIHFSIGYDHYIPKIYHNQYINLGIFAVCAIVLILIFPIFYIQICNLFDNKTSREKYSDRRNTFNSMSSSRSIYIRDSLDLTYYSKKDENSERTVKEVGCLCWKRKIYPPSLSETSNINEELEPEIRFGTNSY</sequence>
<keyword evidence="8" id="KW-0012">Acyltransferase</keyword>
<feature type="domain" description="Palmitoyltransferase DHHC" evidence="9">
    <location>
        <begin position="340"/>
        <end position="464"/>
    </location>
</feature>
<feature type="transmembrane region" description="Helical" evidence="8">
    <location>
        <begin position="295"/>
        <end position="317"/>
    </location>
</feature>
<dbReference type="Pfam" id="PF12796">
    <property type="entry name" value="Ank_2"/>
    <property type="match status" value="1"/>
</dbReference>
<comment type="subcellular location">
    <subcellularLocation>
        <location evidence="1">Membrane</location>
        <topology evidence="1">Multi-pass membrane protein</topology>
    </subcellularLocation>
</comment>
<dbReference type="GO" id="GO:0016020">
    <property type="term" value="C:membrane"/>
    <property type="evidence" value="ECO:0007669"/>
    <property type="project" value="UniProtKB-SubCell"/>
</dbReference>
<evidence type="ECO:0000256" key="7">
    <source>
        <dbReference type="PROSITE-ProRule" id="PRU00023"/>
    </source>
</evidence>
<evidence type="ECO:0000259" key="9">
    <source>
        <dbReference type="Pfam" id="PF01529"/>
    </source>
</evidence>
<evidence type="ECO:0000313" key="10">
    <source>
        <dbReference type="EMBL" id="OMJ72289.1"/>
    </source>
</evidence>
<feature type="transmembrane region" description="Helical" evidence="8">
    <location>
        <begin position="430"/>
        <end position="454"/>
    </location>
</feature>
<evidence type="ECO:0000256" key="4">
    <source>
        <dbReference type="ARBA" id="ARBA00022989"/>
    </source>
</evidence>
<dbReference type="AlphaFoldDB" id="A0A1R2B6A5"/>
<protein>
    <recommendedName>
        <fullName evidence="8">Palmitoyltransferase</fullName>
        <ecNumber evidence="8">2.3.1.225</ecNumber>
    </recommendedName>
</protein>
<dbReference type="SUPFAM" id="SSF48403">
    <property type="entry name" value="Ankyrin repeat"/>
    <property type="match status" value="1"/>
</dbReference>
<dbReference type="SMART" id="SM00248">
    <property type="entry name" value="ANK"/>
    <property type="match status" value="4"/>
</dbReference>
<evidence type="ECO:0000256" key="3">
    <source>
        <dbReference type="ARBA" id="ARBA00022737"/>
    </source>
</evidence>
<keyword evidence="8" id="KW-0808">Transferase</keyword>
<keyword evidence="3" id="KW-0677">Repeat</keyword>
<keyword evidence="6 8" id="KW-0472">Membrane</keyword>
<dbReference type="InterPro" id="IPR036770">
    <property type="entry name" value="Ankyrin_rpt-contain_sf"/>
</dbReference>
<feature type="transmembrane region" description="Helical" evidence="8">
    <location>
        <begin position="384"/>
        <end position="410"/>
    </location>
</feature>
<keyword evidence="11" id="KW-1185">Reference proteome</keyword>
<dbReference type="InterPro" id="IPR001594">
    <property type="entry name" value="Palmitoyltrfase_DHHC"/>
</dbReference>
<feature type="repeat" description="ANK" evidence="7">
    <location>
        <begin position="229"/>
        <end position="249"/>
    </location>
</feature>
<dbReference type="PROSITE" id="PS50297">
    <property type="entry name" value="ANK_REP_REGION"/>
    <property type="match status" value="2"/>
</dbReference>
<dbReference type="GO" id="GO:0019706">
    <property type="term" value="F:protein-cysteine S-palmitoyltransferase activity"/>
    <property type="evidence" value="ECO:0007669"/>
    <property type="project" value="UniProtKB-EC"/>
</dbReference>
<evidence type="ECO:0000256" key="1">
    <source>
        <dbReference type="ARBA" id="ARBA00004141"/>
    </source>
</evidence>
<evidence type="ECO:0000256" key="6">
    <source>
        <dbReference type="ARBA" id="ARBA00023136"/>
    </source>
</evidence>
<keyword evidence="5 7" id="KW-0040">ANK repeat</keyword>
<dbReference type="Proteomes" id="UP000187209">
    <property type="component" value="Unassembled WGS sequence"/>
</dbReference>
<reference evidence="10 11" key="1">
    <citation type="submission" date="2016-11" db="EMBL/GenBank/DDBJ databases">
        <title>The macronuclear genome of Stentor coeruleus: a giant cell with tiny introns.</title>
        <authorList>
            <person name="Slabodnick M."/>
            <person name="Ruby J.G."/>
            <person name="Reiff S.B."/>
            <person name="Swart E.C."/>
            <person name="Gosai S."/>
            <person name="Prabakaran S."/>
            <person name="Witkowska E."/>
            <person name="Larue G.E."/>
            <person name="Fisher S."/>
            <person name="Freeman R.M."/>
            <person name="Gunawardena J."/>
            <person name="Chu W."/>
            <person name="Stover N.A."/>
            <person name="Gregory B.D."/>
            <person name="Nowacki M."/>
            <person name="Derisi J."/>
            <person name="Roy S.W."/>
            <person name="Marshall W.F."/>
            <person name="Sood P."/>
        </authorList>
    </citation>
    <scope>NUCLEOTIDE SEQUENCE [LARGE SCALE GENOMIC DNA]</scope>
    <source>
        <strain evidence="10">WM001</strain>
    </source>
</reference>
<organism evidence="10 11">
    <name type="scientific">Stentor coeruleus</name>
    <dbReference type="NCBI Taxonomy" id="5963"/>
    <lineage>
        <taxon>Eukaryota</taxon>
        <taxon>Sar</taxon>
        <taxon>Alveolata</taxon>
        <taxon>Ciliophora</taxon>
        <taxon>Postciliodesmatophora</taxon>
        <taxon>Heterotrichea</taxon>
        <taxon>Heterotrichida</taxon>
        <taxon>Stentoridae</taxon>
        <taxon>Stentor</taxon>
    </lineage>
</organism>
<dbReference type="EC" id="2.3.1.225" evidence="8"/>
<dbReference type="InterPro" id="IPR002110">
    <property type="entry name" value="Ankyrin_rpt"/>
</dbReference>
<comment type="similarity">
    <text evidence="8">Belongs to the DHHC palmitoyltransferase family.</text>
</comment>
<feature type="transmembrane region" description="Helical" evidence="8">
    <location>
        <begin position="271"/>
        <end position="289"/>
    </location>
</feature>
<feature type="repeat" description="ANK" evidence="7">
    <location>
        <begin position="196"/>
        <end position="228"/>
    </location>
</feature>
<name>A0A1R2B6A5_9CILI</name>
<keyword evidence="2 8" id="KW-0812">Transmembrane</keyword>
<dbReference type="EMBL" id="MPUH01000914">
    <property type="protein sequence ID" value="OMJ72289.1"/>
    <property type="molecule type" value="Genomic_DNA"/>
</dbReference>
<gene>
    <name evidence="10" type="ORF">SteCoe_29310</name>
</gene>
<dbReference type="Gene3D" id="1.25.40.20">
    <property type="entry name" value="Ankyrin repeat-containing domain"/>
    <property type="match status" value="1"/>
</dbReference>
<dbReference type="OrthoDB" id="292153at2759"/>
<evidence type="ECO:0000256" key="2">
    <source>
        <dbReference type="ARBA" id="ARBA00022692"/>
    </source>
</evidence>
<dbReference type="PANTHER" id="PTHR24161:SF85">
    <property type="entry name" value="PALMITOYLTRANSFERASE HIP14"/>
    <property type="match status" value="1"/>
</dbReference>
<feature type="repeat" description="ANK" evidence="7">
    <location>
        <begin position="163"/>
        <end position="195"/>
    </location>
</feature>
<comment type="caution">
    <text evidence="10">The sequence shown here is derived from an EMBL/GenBank/DDBJ whole genome shotgun (WGS) entry which is preliminary data.</text>
</comment>
<evidence type="ECO:0000256" key="8">
    <source>
        <dbReference type="RuleBase" id="RU079119"/>
    </source>
</evidence>
<comment type="domain">
    <text evidence="8">The DHHC domain is required for palmitoyltransferase activity.</text>
</comment>
<dbReference type="PANTHER" id="PTHR24161">
    <property type="entry name" value="ANK_REP_REGION DOMAIN-CONTAINING PROTEIN-RELATED"/>
    <property type="match status" value="1"/>
</dbReference>
<dbReference type="PROSITE" id="PS50216">
    <property type="entry name" value="DHHC"/>
    <property type="match status" value="1"/>
</dbReference>
<proteinExistence type="inferred from homology"/>
<accession>A0A1R2B6A5</accession>
<dbReference type="Pfam" id="PF01529">
    <property type="entry name" value="DHHC"/>
    <property type="match status" value="1"/>
</dbReference>